<dbReference type="AlphaFoldDB" id="A0A1T4N208"/>
<evidence type="ECO:0000313" key="2">
    <source>
        <dbReference type="EMBL" id="SJZ73242.1"/>
    </source>
</evidence>
<keyword evidence="1" id="KW-0732">Signal</keyword>
<accession>A0A1T4N208</accession>
<evidence type="ECO:0000256" key="1">
    <source>
        <dbReference type="SAM" id="SignalP"/>
    </source>
</evidence>
<keyword evidence="3" id="KW-1185">Reference proteome</keyword>
<name>A0A1T4N208_9BACT</name>
<proteinExistence type="predicted"/>
<protein>
    <submittedName>
        <fullName evidence="2">SH3 domain-containing protein</fullName>
    </submittedName>
</protein>
<evidence type="ECO:0000313" key="3">
    <source>
        <dbReference type="Proteomes" id="UP000190367"/>
    </source>
</evidence>
<gene>
    <name evidence="2" type="ORF">SAMN04488128_1011382</name>
</gene>
<dbReference type="Proteomes" id="UP000190367">
    <property type="component" value="Unassembled WGS sequence"/>
</dbReference>
<reference evidence="3" key="1">
    <citation type="submission" date="2017-02" db="EMBL/GenBank/DDBJ databases">
        <authorList>
            <person name="Varghese N."/>
            <person name="Submissions S."/>
        </authorList>
    </citation>
    <scope>NUCLEOTIDE SEQUENCE [LARGE SCALE GENOMIC DNA]</scope>
    <source>
        <strain evidence="3">DSM 22224</strain>
    </source>
</reference>
<dbReference type="EMBL" id="FUWZ01000001">
    <property type="protein sequence ID" value="SJZ73242.1"/>
    <property type="molecule type" value="Genomic_DNA"/>
</dbReference>
<feature type="signal peptide" evidence="1">
    <location>
        <begin position="1"/>
        <end position="18"/>
    </location>
</feature>
<dbReference type="RefSeq" id="WP_078667988.1">
    <property type="nucleotide sequence ID" value="NZ_FUWZ01000001.1"/>
</dbReference>
<feature type="chain" id="PRO_5013273071" evidence="1">
    <location>
        <begin position="19"/>
        <end position="297"/>
    </location>
</feature>
<sequence>MKKLLLFLFVCISHQLFAQEEPNFPDMRSWSIYLSGNDSTDRYIFSDTAYIRVSPDTKQSPIDTLMAGDNITITGMTTKSLTIRGLHGPWLKIGYQKNGEYRSGYIWQGLVSCAPLRRGDLKFVYGIERRADSIAVSGNKRDTFPKYLVRLKVVQNGVLLTKAAQIIGDDETANFSDGKIMSGMGLTNVQHIVVLTFTGAACGVPTDDYYFAWTKDGQLLQFLTKTNIGDADAYYHSEEFVFPNEKNGQPDMITWNMEEAEGTDKVDKNGMSIMKVTAKKSKRYAWDGENKKITEVR</sequence>
<organism evidence="2 3">
    <name type="scientific">Chitinophaga eiseniae</name>
    <dbReference type="NCBI Taxonomy" id="634771"/>
    <lineage>
        <taxon>Bacteria</taxon>
        <taxon>Pseudomonadati</taxon>
        <taxon>Bacteroidota</taxon>
        <taxon>Chitinophagia</taxon>
        <taxon>Chitinophagales</taxon>
        <taxon>Chitinophagaceae</taxon>
        <taxon>Chitinophaga</taxon>
    </lineage>
</organism>
<dbReference type="STRING" id="634771.SAMN04488128_1011382"/>
<dbReference type="OrthoDB" id="743724at2"/>